<proteinExistence type="predicted"/>
<reference evidence="1 2" key="1">
    <citation type="submission" date="2021-10" db="EMBL/GenBank/DDBJ databases">
        <authorList>
            <person name="Chen M."/>
        </authorList>
    </citation>
    <scope>NUCLEOTIDE SEQUENCE [LARGE SCALE GENOMIC DNA]</scope>
    <source>
        <strain evidence="1 2">H3-26</strain>
    </source>
</reference>
<dbReference type="Proteomes" id="UP001198034">
    <property type="component" value="Unassembled WGS sequence"/>
</dbReference>
<dbReference type="EMBL" id="JAJAWG010000002">
    <property type="protein sequence ID" value="MCB5195727.1"/>
    <property type="molecule type" value="Genomic_DNA"/>
</dbReference>
<evidence type="ECO:0008006" key="3">
    <source>
        <dbReference type="Google" id="ProtNLM"/>
    </source>
</evidence>
<gene>
    <name evidence="1" type="ORF">LG219_05420</name>
</gene>
<evidence type="ECO:0000313" key="2">
    <source>
        <dbReference type="Proteomes" id="UP001198034"/>
    </source>
</evidence>
<dbReference type="RefSeq" id="WP_226763517.1">
    <property type="nucleotide sequence ID" value="NZ_JAJAWG010000002.1"/>
</dbReference>
<evidence type="ECO:0000313" key="1">
    <source>
        <dbReference type="EMBL" id="MCB5195727.1"/>
    </source>
</evidence>
<name>A0ABS8BJC4_9NEIS</name>
<comment type="caution">
    <text evidence="1">The sequence shown here is derived from an EMBL/GenBank/DDBJ whole genome shotgun (WGS) entry which is preliminary data.</text>
</comment>
<keyword evidence="2" id="KW-1185">Reference proteome</keyword>
<organism evidence="1 2">
    <name type="scientific">Deefgea salmonis</name>
    <dbReference type="NCBI Taxonomy" id="2875502"/>
    <lineage>
        <taxon>Bacteria</taxon>
        <taxon>Pseudomonadati</taxon>
        <taxon>Pseudomonadota</taxon>
        <taxon>Betaproteobacteria</taxon>
        <taxon>Neisseriales</taxon>
        <taxon>Chitinibacteraceae</taxon>
        <taxon>Deefgea</taxon>
    </lineage>
</organism>
<accession>A0ABS8BJC4</accession>
<sequence>MNDSSSNPESPIFTASSALVALAQQHLSDVLRIAFEHSAAEKAVVVFDSRSELAVTLTAAYRHCLPHAHFIDFDHSTPEQVLAEFADLAAKDLVVLVQSTHFRLEAFRIRVELFKRGLKVIEHPHLGRMPGAEVAYYIDSLAYDPSYYRDVGHALKAKIDAAPHGMIDSGAGNQLIFATPFESAKLNIGDYRQMNNTGGQFPLGEVFTEAADLDLVHGRVRIFIFGDTRFRVNRPATPITLVIAKSQVIEVIDSTPEFDAMLAMIRADEGGVVWVRELGLGMNRAFSFARTVSDIGSYERMCGIHLSLGMKHGIYAKPHIKRGEGKYHIDVFAITDSVQFGDDVVYRDGQWVV</sequence>
<protein>
    <recommendedName>
        <fullName evidence="3">2,5-dihydroxypyridine 5,6-dioxygenase</fullName>
    </recommendedName>
</protein>